<dbReference type="STRING" id="1122198.SAMN02745729_102314"/>
<protein>
    <submittedName>
        <fullName evidence="3">Oxygen tolerance</fullName>
    </submittedName>
</protein>
<evidence type="ECO:0000256" key="1">
    <source>
        <dbReference type="SAM" id="SignalP"/>
    </source>
</evidence>
<dbReference type="RefSeq" id="WP_175527581.1">
    <property type="nucleotide sequence ID" value="NZ_FNRJ01000002.1"/>
</dbReference>
<dbReference type="InterPro" id="IPR057699">
    <property type="entry name" value="DUF7939"/>
</dbReference>
<dbReference type="AlphaFoldDB" id="A0A1H4AA11"/>
<dbReference type="Pfam" id="PF13584">
    <property type="entry name" value="BatD"/>
    <property type="match status" value="1"/>
</dbReference>
<organism evidence="3 4">
    <name type="scientific">Marinobacterium iners DSM 11526</name>
    <dbReference type="NCBI Taxonomy" id="1122198"/>
    <lineage>
        <taxon>Bacteria</taxon>
        <taxon>Pseudomonadati</taxon>
        <taxon>Pseudomonadota</taxon>
        <taxon>Gammaproteobacteria</taxon>
        <taxon>Oceanospirillales</taxon>
        <taxon>Oceanospirillaceae</taxon>
        <taxon>Marinobacterium</taxon>
    </lineage>
</organism>
<dbReference type="EMBL" id="FNRJ01000002">
    <property type="protein sequence ID" value="SEA32392.1"/>
    <property type="molecule type" value="Genomic_DNA"/>
</dbReference>
<evidence type="ECO:0000259" key="2">
    <source>
        <dbReference type="Pfam" id="PF25607"/>
    </source>
</evidence>
<proteinExistence type="predicted"/>
<dbReference type="InterPro" id="IPR025738">
    <property type="entry name" value="BatD"/>
</dbReference>
<keyword evidence="1" id="KW-0732">Signal</keyword>
<reference evidence="4" key="1">
    <citation type="submission" date="2016-10" db="EMBL/GenBank/DDBJ databases">
        <authorList>
            <person name="Varghese N."/>
            <person name="Submissions S."/>
        </authorList>
    </citation>
    <scope>NUCLEOTIDE SEQUENCE [LARGE SCALE GENOMIC DNA]</scope>
    <source>
        <strain evidence="4">DSM 11526</strain>
    </source>
</reference>
<dbReference type="PANTHER" id="PTHR40940">
    <property type="entry name" value="PROTEIN BATD-RELATED"/>
    <property type="match status" value="1"/>
</dbReference>
<evidence type="ECO:0000313" key="3">
    <source>
        <dbReference type="EMBL" id="SEA32392.1"/>
    </source>
</evidence>
<name>A0A1H4AA11_9GAMM</name>
<gene>
    <name evidence="3" type="ORF">SAMN02745729_102314</name>
</gene>
<sequence length="552" mass="61482">MRSLLALLLLLSCSLPAWAEVRASLDRYSLTAADVLTLTLEATDQLEQRPDLTPLEGDFSVLSSRKVIISSHSSSSRAVRTRWELQLRPRTTGKIRIPPLRLGSDLSAPMEVEVTGNLAPTRNRGNLFMDSLLSQDQIYSHAQLLYTARVFHTEPLPESARFQPPQLPEALVIPLTEKRSYETDRGGESWQITEQAFALFPSNEGLHTLRGARLVLDDESDVTPNAIALTPVESFEIEVLPQAHHSQRGYWLPAERLSFEEQAPLPDSLQPGESFVREISLTALGLPADALPSLFVAELDSAFARTEDVSLTETATPQGLVSTRTERILIEPLGEGGLVLPAIDIHWWNTLSDRGQILTLPGRQLEIDMVSLPPVTDSSTPVARDAANPSSPSRMLVAGLGLLSIISSLGWLYSWHQLRQLRNRDKAASQEVQAAQAAQLHRSHQQAERNTFQALAIACQQNDAGSTQQRLIDWGQQFWLDHHVHSLTSLCEAAGSQALDFLIMDLEHHLRHEPTLWQGDLLLEALETMRRRRLRNAEPSMDSREQDLLMVS</sequence>
<dbReference type="Proteomes" id="UP000242469">
    <property type="component" value="Unassembled WGS sequence"/>
</dbReference>
<feature type="domain" description="DUF7939" evidence="2">
    <location>
        <begin position="448"/>
        <end position="532"/>
    </location>
</feature>
<dbReference type="Pfam" id="PF25607">
    <property type="entry name" value="DUF7939"/>
    <property type="match status" value="1"/>
</dbReference>
<feature type="signal peptide" evidence="1">
    <location>
        <begin position="1"/>
        <end position="19"/>
    </location>
</feature>
<feature type="chain" id="PRO_5017395657" evidence="1">
    <location>
        <begin position="20"/>
        <end position="552"/>
    </location>
</feature>
<accession>A0A1H4AA11</accession>
<keyword evidence="4" id="KW-1185">Reference proteome</keyword>
<dbReference type="PANTHER" id="PTHR40940:SF1">
    <property type="entry name" value="PROTEIN BATD"/>
    <property type="match status" value="1"/>
</dbReference>
<evidence type="ECO:0000313" key="4">
    <source>
        <dbReference type="Proteomes" id="UP000242469"/>
    </source>
</evidence>